<feature type="domain" description="Solute-binding protein family 5" evidence="2">
    <location>
        <begin position="90"/>
        <end position="475"/>
    </location>
</feature>
<evidence type="ECO:0000256" key="1">
    <source>
        <dbReference type="SAM" id="SignalP"/>
    </source>
</evidence>
<organism evidence="3 4">
    <name type="scientific">Paeniglutamicibacter kerguelensis</name>
    <dbReference type="NCBI Taxonomy" id="254788"/>
    <lineage>
        <taxon>Bacteria</taxon>
        <taxon>Bacillati</taxon>
        <taxon>Actinomycetota</taxon>
        <taxon>Actinomycetes</taxon>
        <taxon>Micrococcales</taxon>
        <taxon>Micrococcaceae</taxon>
        <taxon>Paeniglutamicibacter</taxon>
    </lineage>
</organism>
<feature type="chain" id="PRO_5046543894" evidence="1">
    <location>
        <begin position="21"/>
        <end position="566"/>
    </location>
</feature>
<sequence>MKSKKFVLGLALTSALLLTACGGGSNAPAPSGSAGAGAEGTTGGSVRVLLNADYSHLDPAMGFDTGVKNFYRLIYRTLTTNSTEEGKSGEMKPDLATDLGTPSNGGKTWTFTLKDGIFFEDGTPITSAEVKYGVSRAFDPEIGIGSPWAKQLLDDGSGYKGPYIDKDKDFKAIETPDAKTIVFNLNQPFADFGSVVGQNSFVPFPVGSGSGKGFDAKPIASGPYKVDSYTRGGELKLSRNEKWDAKSDTVRPAKPDHYEFLFGIDGATIDERMLAGQGEDKNAISGGALQPANVSRIQDPSVKDRAVRAEPVCTTYLTMNNTKKPLDNLKVRQAINYAIDKSSLQTAGGGSQLATAANTIMVPSLLGWLDFNAYPTTDNKGDVEKAKALLAEAGYPDGMELTLDTRGTPKIQAYSESVQQSLAKVGIKVNLNVIDVSSFYEVIGTTSQQNDLAITGWCPDWASGQTFLPPILHGDSIVAKGNQNVPQLNDPAVNKRMDEIAAMTDVAAANKAYGELDKQIMETAAPMVPMVYENVMQLRGSNVDPGVVGFDAGIDLVTLSLIDPGK</sequence>
<dbReference type="Proteomes" id="UP001296993">
    <property type="component" value="Unassembled WGS sequence"/>
</dbReference>
<proteinExistence type="predicted"/>
<gene>
    <name evidence="3" type="ORF">JOF47_003098</name>
</gene>
<dbReference type="SUPFAM" id="SSF53850">
    <property type="entry name" value="Periplasmic binding protein-like II"/>
    <property type="match status" value="1"/>
</dbReference>
<dbReference type="RefSeq" id="WP_209999939.1">
    <property type="nucleotide sequence ID" value="NZ_BAAAJY010000011.1"/>
</dbReference>
<dbReference type="Pfam" id="PF00496">
    <property type="entry name" value="SBP_bac_5"/>
    <property type="match status" value="1"/>
</dbReference>
<evidence type="ECO:0000313" key="3">
    <source>
        <dbReference type="EMBL" id="MBP2387587.1"/>
    </source>
</evidence>
<dbReference type="CDD" id="cd08506">
    <property type="entry name" value="PBP2_clavulanate_OppA2"/>
    <property type="match status" value="1"/>
</dbReference>
<dbReference type="PANTHER" id="PTHR30290:SF83">
    <property type="entry name" value="ABC TRANSPORTER SUBSTRATE-BINDING PROTEIN"/>
    <property type="match status" value="1"/>
</dbReference>
<evidence type="ECO:0000313" key="4">
    <source>
        <dbReference type="Proteomes" id="UP001296993"/>
    </source>
</evidence>
<dbReference type="PANTHER" id="PTHR30290">
    <property type="entry name" value="PERIPLASMIC BINDING COMPONENT OF ABC TRANSPORTER"/>
    <property type="match status" value="1"/>
</dbReference>
<feature type="signal peptide" evidence="1">
    <location>
        <begin position="1"/>
        <end position="20"/>
    </location>
</feature>
<dbReference type="InterPro" id="IPR039424">
    <property type="entry name" value="SBP_5"/>
</dbReference>
<dbReference type="InterPro" id="IPR000914">
    <property type="entry name" value="SBP_5_dom"/>
</dbReference>
<dbReference type="Gene3D" id="3.40.190.10">
    <property type="entry name" value="Periplasmic binding protein-like II"/>
    <property type="match status" value="1"/>
</dbReference>
<protein>
    <submittedName>
        <fullName evidence="3">Peptide/nickel transport system substrate-binding protein</fullName>
    </submittedName>
</protein>
<dbReference type="Gene3D" id="3.10.105.10">
    <property type="entry name" value="Dipeptide-binding Protein, Domain 3"/>
    <property type="match status" value="1"/>
</dbReference>
<comment type="caution">
    <text evidence="3">The sequence shown here is derived from an EMBL/GenBank/DDBJ whole genome shotgun (WGS) entry which is preliminary data.</text>
</comment>
<dbReference type="PROSITE" id="PS51257">
    <property type="entry name" value="PROKAR_LIPOPROTEIN"/>
    <property type="match status" value="1"/>
</dbReference>
<reference evidence="3 4" key="1">
    <citation type="submission" date="2021-03" db="EMBL/GenBank/DDBJ databases">
        <title>Sequencing the genomes of 1000 actinobacteria strains.</title>
        <authorList>
            <person name="Klenk H.-P."/>
        </authorList>
    </citation>
    <scope>NUCLEOTIDE SEQUENCE [LARGE SCALE GENOMIC DNA]</scope>
    <source>
        <strain evidence="3 4">DSM 15797</strain>
    </source>
</reference>
<keyword evidence="1" id="KW-0732">Signal</keyword>
<name>A0ABS4XGL2_9MICC</name>
<keyword evidence="4" id="KW-1185">Reference proteome</keyword>
<dbReference type="EMBL" id="JAGIOF010000001">
    <property type="protein sequence ID" value="MBP2387587.1"/>
    <property type="molecule type" value="Genomic_DNA"/>
</dbReference>
<accession>A0ABS4XGL2</accession>
<evidence type="ECO:0000259" key="2">
    <source>
        <dbReference type="Pfam" id="PF00496"/>
    </source>
</evidence>
<dbReference type="PIRSF" id="PIRSF002741">
    <property type="entry name" value="MppA"/>
    <property type="match status" value="1"/>
</dbReference>
<dbReference type="InterPro" id="IPR030678">
    <property type="entry name" value="Peptide/Ni-bd"/>
</dbReference>